<dbReference type="InterPro" id="IPR016169">
    <property type="entry name" value="FAD-bd_PCMH_sub2"/>
</dbReference>
<dbReference type="InterPro" id="IPR006094">
    <property type="entry name" value="Oxid_FAD_bind_N"/>
</dbReference>
<keyword evidence="4" id="KW-0274">FAD</keyword>
<evidence type="ECO:0000256" key="3">
    <source>
        <dbReference type="ARBA" id="ARBA00022630"/>
    </source>
</evidence>
<dbReference type="InterPro" id="IPR006093">
    <property type="entry name" value="Oxy_OxRdtase_FAD_BS"/>
</dbReference>
<evidence type="ECO:0000313" key="8">
    <source>
        <dbReference type="Proteomes" id="UP000243528"/>
    </source>
</evidence>
<feature type="domain" description="FAD-binding PCMH-type" evidence="6">
    <location>
        <begin position="41"/>
        <end position="211"/>
    </location>
</feature>
<dbReference type="Proteomes" id="UP000243528">
    <property type="component" value="Unassembled WGS sequence"/>
</dbReference>
<comment type="cofactor">
    <cofactor evidence="1">
        <name>FAD</name>
        <dbReference type="ChEBI" id="CHEBI:57692"/>
    </cofactor>
</comment>
<dbReference type="GO" id="GO:0071949">
    <property type="term" value="F:FAD binding"/>
    <property type="evidence" value="ECO:0007669"/>
    <property type="project" value="InterPro"/>
</dbReference>
<proteinExistence type="inferred from homology"/>
<accession>A0A2P8E507</accession>
<dbReference type="Gene3D" id="3.30.465.10">
    <property type="match status" value="1"/>
</dbReference>
<dbReference type="GO" id="GO:0016491">
    <property type="term" value="F:oxidoreductase activity"/>
    <property type="evidence" value="ECO:0007669"/>
    <property type="project" value="UniProtKB-KW"/>
</dbReference>
<keyword evidence="5" id="KW-0560">Oxidoreductase</keyword>
<comment type="similarity">
    <text evidence="2">Belongs to the oxygen-dependent FAD-linked oxidoreductase family.</text>
</comment>
<dbReference type="Gene3D" id="3.40.462.20">
    <property type="match status" value="1"/>
</dbReference>
<dbReference type="EMBL" id="PYGE01000005">
    <property type="protein sequence ID" value="PSL04554.1"/>
    <property type="molecule type" value="Genomic_DNA"/>
</dbReference>
<dbReference type="PROSITE" id="PS00862">
    <property type="entry name" value="OX2_COVAL_FAD"/>
    <property type="match status" value="1"/>
</dbReference>
<organism evidence="7 8">
    <name type="scientific">Haloactinopolyspora alba</name>
    <dbReference type="NCBI Taxonomy" id="648780"/>
    <lineage>
        <taxon>Bacteria</taxon>
        <taxon>Bacillati</taxon>
        <taxon>Actinomycetota</taxon>
        <taxon>Actinomycetes</taxon>
        <taxon>Jiangellales</taxon>
        <taxon>Jiangellaceae</taxon>
        <taxon>Haloactinopolyspora</taxon>
    </lineage>
</organism>
<dbReference type="SUPFAM" id="SSF56176">
    <property type="entry name" value="FAD-binding/transporter-associated domain-like"/>
    <property type="match status" value="1"/>
</dbReference>
<dbReference type="InterPro" id="IPR036318">
    <property type="entry name" value="FAD-bd_PCMH-like_sf"/>
</dbReference>
<gene>
    <name evidence="7" type="ORF">CLV30_10517</name>
</gene>
<dbReference type="PROSITE" id="PS51387">
    <property type="entry name" value="FAD_PCMH"/>
    <property type="match status" value="1"/>
</dbReference>
<dbReference type="PANTHER" id="PTHR42973:SF39">
    <property type="entry name" value="FAD-BINDING PCMH-TYPE DOMAIN-CONTAINING PROTEIN"/>
    <property type="match status" value="1"/>
</dbReference>
<name>A0A2P8E507_9ACTN</name>
<evidence type="ECO:0000256" key="1">
    <source>
        <dbReference type="ARBA" id="ARBA00001974"/>
    </source>
</evidence>
<evidence type="ECO:0000256" key="4">
    <source>
        <dbReference type="ARBA" id="ARBA00022827"/>
    </source>
</evidence>
<reference evidence="7 8" key="1">
    <citation type="submission" date="2018-03" db="EMBL/GenBank/DDBJ databases">
        <title>Genomic Encyclopedia of Archaeal and Bacterial Type Strains, Phase II (KMG-II): from individual species to whole genera.</title>
        <authorList>
            <person name="Goeker M."/>
        </authorList>
    </citation>
    <scope>NUCLEOTIDE SEQUENCE [LARGE SCALE GENOMIC DNA]</scope>
    <source>
        <strain evidence="7 8">DSM 45211</strain>
    </source>
</reference>
<dbReference type="Pfam" id="PF08031">
    <property type="entry name" value="BBE"/>
    <property type="match status" value="1"/>
</dbReference>
<dbReference type="InterPro" id="IPR050416">
    <property type="entry name" value="FAD-linked_Oxidoreductase"/>
</dbReference>
<evidence type="ECO:0000256" key="2">
    <source>
        <dbReference type="ARBA" id="ARBA00005466"/>
    </source>
</evidence>
<keyword evidence="3" id="KW-0285">Flavoprotein</keyword>
<dbReference type="AlphaFoldDB" id="A0A2P8E507"/>
<dbReference type="PANTHER" id="PTHR42973">
    <property type="entry name" value="BINDING OXIDOREDUCTASE, PUTATIVE (AFU_ORTHOLOGUE AFUA_1G17690)-RELATED"/>
    <property type="match status" value="1"/>
</dbReference>
<protein>
    <submittedName>
        <fullName evidence="7">FAD/FMN-containing dehydrogenase</fullName>
    </submittedName>
</protein>
<dbReference type="Gene3D" id="3.30.43.10">
    <property type="entry name" value="Uridine Diphospho-n-acetylenolpyruvylglucosamine Reductase, domain 2"/>
    <property type="match status" value="1"/>
</dbReference>
<dbReference type="RefSeq" id="WP_106536775.1">
    <property type="nucleotide sequence ID" value="NZ_PYGE01000005.1"/>
</dbReference>
<keyword evidence="8" id="KW-1185">Reference proteome</keyword>
<sequence length="457" mass="48805">MSRRTTTTAATATIDDAIAGRVLVPGEHGYDGARSLWNAMVDRRPKVIVQCAGRDDVAAAIRYARQHDLEIGIKGGGHSVIGHAVPEDGLMLDLTPMNAVTVDPAARRARIQGGALLGALDQATRPYGLATTAGNVSHTGVGGLTLGGGMGWLARQFGLSCDNVESFEVVTATGETVTASATENGDLHWALRGGGGNFGVVTEFEFRLHPVAGQAVVAAYGFTLDDAAQALRRWRDLIESAPRQATLKAWVGTDGDRPRASLGFVWVGDPDGSRDLQRQFAAIGTAVDRSITEHAYVDLQRLEDDVEGHAWRRYWKGHYLRELPDEAIEAFLLRGTPDGSGELLPNASLQAYGGAIADVGDDETAFSHRDALVEFVSASRWGDSGEDDGRIAAARRYGATIEPYASGAYVNALTDEGIEGVGRAYPQHKLAGLTAVKDRWDPDNVFHLNHNVSPSGR</sequence>
<dbReference type="OrthoDB" id="9775082at2"/>
<evidence type="ECO:0000313" key="7">
    <source>
        <dbReference type="EMBL" id="PSL04554.1"/>
    </source>
</evidence>
<dbReference type="InterPro" id="IPR012951">
    <property type="entry name" value="BBE"/>
</dbReference>
<dbReference type="InterPro" id="IPR016166">
    <property type="entry name" value="FAD-bd_PCMH"/>
</dbReference>
<comment type="caution">
    <text evidence="7">The sequence shown here is derived from an EMBL/GenBank/DDBJ whole genome shotgun (WGS) entry which is preliminary data.</text>
</comment>
<dbReference type="Pfam" id="PF01565">
    <property type="entry name" value="FAD_binding_4"/>
    <property type="match status" value="1"/>
</dbReference>
<dbReference type="InterPro" id="IPR016167">
    <property type="entry name" value="FAD-bd_PCMH_sub1"/>
</dbReference>
<evidence type="ECO:0000259" key="6">
    <source>
        <dbReference type="PROSITE" id="PS51387"/>
    </source>
</evidence>
<evidence type="ECO:0000256" key="5">
    <source>
        <dbReference type="ARBA" id="ARBA00023002"/>
    </source>
</evidence>